<dbReference type="PANTHER" id="PTHR13950">
    <property type="entry name" value="RABCONNECTIN-RELATED"/>
    <property type="match status" value="1"/>
</dbReference>
<dbReference type="GO" id="GO:0007035">
    <property type="term" value="P:vacuolar acidification"/>
    <property type="evidence" value="ECO:0007669"/>
    <property type="project" value="TreeGrafter"/>
</dbReference>
<organism evidence="2 3">
    <name type="scientific">Athelia psychrophila</name>
    <dbReference type="NCBI Taxonomy" id="1759441"/>
    <lineage>
        <taxon>Eukaryota</taxon>
        <taxon>Fungi</taxon>
        <taxon>Dikarya</taxon>
        <taxon>Basidiomycota</taxon>
        <taxon>Agaricomycotina</taxon>
        <taxon>Agaricomycetes</taxon>
        <taxon>Agaricomycetidae</taxon>
        <taxon>Atheliales</taxon>
        <taxon>Atheliaceae</taxon>
        <taxon>Athelia</taxon>
    </lineage>
</organism>
<evidence type="ECO:0000313" key="2">
    <source>
        <dbReference type="EMBL" id="KZP10552.1"/>
    </source>
</evidence>
<dbReference type="EMBL" id="KV417678">
    <property type="protein sequence ID" value="KZP10552.1"/>
    <property type="molecule type" value="Genomic_DNA"/>
</dbReference>
<dbReference type="GO" id="GO:0043291">
    <property type="term" value="C:RAVE complex"/>
    <property type="evidence" value="ECO:0007669"/>
    <property type="project" value="TreeGrafter"/>
</dbReference>
<dbReference type="STRING" id="436010.A0A165ZGA9"/>
<name>A0A165ZGA9_9AGAM</name>
<sequence length="1352" mass="150109">MPLLLNPPKSRFHSIQNRILYHSADAIIILEPASLSLIKILCITDVFPGTSEPIQCTAVDHGMKLVVASTGSRIAAWSLSKGDVWRVHSSLILPKDHTVTTIDCNAGLLAVGSRRGLAVYTLILENDLPTWSQKWINTATTPAIASFCPSMMYICTTSTMDNAVRIFTSTTGRLTQSIPHPRPVSALTWRHSDAASRDDLVPLYTVTSDAVLRIFMPVLDSLQYLQLHGAIDVPFNRPSRKGKGKADQADSSVFWLDRTVVRDAFRGYLATPLGKDEGEDGERWRSRAKEVVEEGWDLFMRIMQDGSVIITAVANIDGRPPRFLKQFILQQLPPNTFPLGASRAPPTHLYILPGSPSSLTLITTAPLQAHTFSPLQLFFDSPSPANSNPWLHSFSNGEALEHVDEEDARIVGFVRTPEGRGVGVLREDPVGDRKGQGEAWIVDDEGDGPVTRLRRGHRWLGGDLVAILDGGNSIATYSCADHTLNLLSSPAPTSGTLVVPDLKSLFALPSPSASSRESIIGITSSLAIVHMMYSRGELTQHSHRALPLATQTSMVLPVDPMAWSSEMGIRAPHDVLLSVSGCGELAFWAFEEAFAQSGKTEGESEWKCTGSVRTGRTGITRARCSSVKKTALVVPGPDGEELSIWDSTISEFASGLEYCTVFSASEPITDLDWTCTPEKQSILAVGFPHRVSILCQQRMTYFDEGPGWTMCYEIDMSDKVPYPISDSVWLANGSLLVGAGHLMFLYGQLTHENANLKGKTRAGTLFDYAARQNGPLLEYHPQILLQCLLWEKVEIVKMIIVNLARALRLAHAGEAWATVWQPLPLEQFLRKDGVASSGQSKQRFSGLFNRADDTDASDEDVFSRVVVMRLIEQLDSRPLPTLTPNEQAHLLVLIQTTLEIDEQRRALDSNGLRYVISMRSFYIFNQKVKSDPNIPQSAGETARQSGYRHRLRYRDMVWAFHSESQDILLNTATSACNGKMCWSDARALGIFVWLRTSDALKAQMEVIARNEYMAGDNRDPTACALFYFALGKVKLVHGLWRQAAWHKEQAVMLKFLNNDFSQPRWRTAALKNAYALLSKRRFQYAAAFFLLGDSLKDAVNVCIKQLSDFQLAITLARIVEQGEDGPVFKDILNNTVLPLAFKDGNRWLGSWAFWTLNRRDLAVRILLTPLRGLADALDIEVKEIGEPHYDDTSLALLFSQLKSKTLQAAKGTSEISGRAEFNFVLQMSRVFCRMGCHVLALDLVRSWSFERPSTIARDPSSRAHHEKSMQTRRPMFPLEPALRRRSSIMIDIEVASEPPTRRASPERVAPIPEESINEEGDLLARKAGMGNLMKSAKQDVKVPEFDMGAFGF</sequence>
<proteinExistence type="predicted"/>
<evidence type="ECO:0000313" key="3">
    <source>
        <dbReference type="Proteomes" id="UP000076532"/>
    </source>
</evidence>
<gene>
    <name evidence="2" type="ORF">FIBSPDRAFT_922313</name>
</gene>
<accession>A0A165ZGA9</accession>
<reference evidence="2 3" key="1">
    <citation type="journal article" date="2016" name="Mol. Biol. Evol.">
        <title>Comparative Genomics of Early-Diverging Mushroom-Forming Fungi Provides Insights into the Origins of Lignocellulose Decay Capabilities.</title>
        <authorList>
            <person name="Nagy L.G."/>
            <person name="Riley R."/>
            <person name="Tritt A."/>
            <person name="Adam C."/>
            <person name="Daum C."/>
            <person name="Floudas D."/>
            <person name="Sun H."/>
            <person name="Yadav J.S."/>
            <person name="Pangilinan J."/>
            <person name="Larsson K.H."/>
            <person name="Matsuura K."/>
            <person name="Barry K."/>
            <person name="Labutti K."/>
            <person name="Kuo R."/>
            <person name="Ohm R.A."/>
            <person name="Bhattacharya S.S."/>
            <person name="Shirouzu T."/>
            <person name="Yoshinaga Y."/>
            <person name="Martin F.M."/>
            <person name="Grigoriev I.V."/>
            <person name="Hibbett D.S."/>
        </authorList>
    </citation>
    <scope>NUCLEOTIDE SEQUENCE [LARGE SCALE GENOMIC DNA]</scope>
    <source>
        <strain evidence="2 3">CBS 109695</strain>
    </source>
</reference>
<dbReference type="OrthoDB" id="342131at2759"/>
<protein>
    <recommendedName>
        <fullName evidence="1">RAVE complex protein Rav1 C-terminal domain-containing protein</fullName>
    </recommendedName>
</protein>
<keyword evidence="3" id="KW-1185">Reference proteome</keyword>
<dbReference type="InterPro" id="IPR052208">
    <property type="entry name" value="DmX-like/RAVE_component"/>
</dbReference>
<dbReference type="Pfam" id="PF12234">
    <property type="entry name" value="Rav1p_C"/>
    <property type="match status" value="1"/>
</dbReference>
<feature type="domain" description="RAVE complex protein Rav1 C-terminal" evidence="1">
    <location>
        <begin position="598"/>
        <end position="1243"/>
    </location>
</feature>
<dbReference type="Proteomes" id="UP000076532">
    <property type="component" value="Unassembled WGS sequence"/>
</dbReference>
<dbReference type="InterPro" id="IPR036322">
    <property type="entry name" value="WD40_repeat_dom_sf"/>
</dbReference>
<dbReference type="InterPro" id="IPR015943">
    <property type="entry name" value="WD40/YVTN_repeat-like_dom_sf"/>
</dbReference>
<dbReference type="SUPFAM" id="SSF50978">
    <property type="entry name" value="WD40 repeat-like"/>
    <property type="match status" value="1"/>
</dbReference>
<dbReference type="PANTHER" id="PTHR13950:SF9">
    <property type="entry name" value="RABCONNECTIN-3A"/>
    <property type="match status" value="1"/>
</dbReference>
<dbReference type="Gene3D" id="2.130.10.10">
    <property type="entry name" value="YVTN repeat-like/Quinoprotein amine dehydrogenase"/>
    <property type="match status" value="1"/>
</dbReference>
<dbReference type="InterPro" id="IPR022033">
    <property type="entry name" value="Rav1p_C"/>
</dbReference>
<evidence type="ECO:0000259" key="1">
    <source>
        <dbReference type="Pfam" id="PF12234"/>
    </source>
</evidence>